<organism evidence="1">
    <name type="scientific">Glycine soja</name>
    <name type="common">Wild soybean</name>
    <dbReference type="NCBI Taxonomy" id="3848"/>
    <lineage>
        <taxon>Eukaryota</taxon>
        <taxon>Viridiplantae</taxon>
        <taxon>Streptophyta</taxon>
        <taxon>Embryophyta</taxon>
        <taxon>Tracheophyta</taxon>
        <taxon>Spermatophyta</taxon>
        <taxon>Magnoliopsida</taxon>
        <taxon>eudicotyledons</taxon>
        <taxon>Gunneridae</taxon>
        <taxon>Pentapetalae</taxon>
        <taxon>rosids</taxon>
        <taxon>fabids</taxon>
        <taxon>Fabales</taxon>
        <taxon>Fabaceae</taxon>
        <taxon>Papilionoideae</taxon>
        <taxon>50 kb inversion clade</taxon>
        <taxon>NPAAA clade</taxon>
        <taxon>indigoferoid/millettioid clade</taxon>
        <taxon>Phaseoleae</taxon>
        <taxon>Glycine</taxon>
        <taxon>Glycine subgen. Soja</taxon>
    </lineage>
</organism>
<evidence type="ECO:0000313" key="1">
    <source>
        <dbReference type="EMBL" id="KHN26636.1"/>
    </source>
</evidence>
<name>A0A0B2QY91_GLYSO</name>
<proteinExistence type="predicted"/>
<feature type="non-terminal residue" evidence="1">
    <location>
        <position position="1"/>
    </location>
</feature>
<gene>
    <name evidence="1" type="ORF">glysoja_048724</name>
</gene>
<reference evidence="1" key="1">
    <citation type="submission" date="2014-07" db="EMBL/GenBank/DDBJ databases">
        <title>Identification of a novel salt tolerance gene in wild soybean by whole-genome sequencing.</title>
        <authorList>
            <person name="Lam H.-M."/>
            <person name="Qi X."/>
            <person name="Li M.-W."/>
            <person name="Liu X."/>
            <person name="Xie M."/>
            <person name="Ni M."/>
            <person name="Xu X."/>
        </authorList>
    </citation>
    <scope>NUCLEOTIDE SEQUENCE [LARGE SCALE GENOMIC DNA]</scope>
    <source>
        <tissue evidence="1">Root</tissue>
    </source>
</reference>
<dbReference type="Proteomes" id="UP000053555">
    <property type="component" value="Unassembled WGS sequence"/>
</dbReference>
<protein>
    <submittedName>
        <fullName evidence="1">Uncharacterized protein</fullName>
    </submittedName>
</protein>
<dbReference type="EMBL" id="KN653753">
    <property type="protein sequence ID" value="KHN26636.1"/>
    <property type="molecule type" value="Genomic_DNA"/>
</dbReference>
<sequence length="165" mass="18360">AGRKTWEDTNEERAIVLYKPDAQPPQANGSTTLEGSSKVHLLKVLETRKSALQKEQGMAFAHVVAAGFDIDYIPPLMSFVECFGASRMKDTCTKFRDLWRRKHETGQWLEIEAAEMTCNRSDFSPFNVSGIILPSMASASHTELDSESNGKASSGTQHFQHIVKL</sequence>
<accession>A0A0B2QY91</accession>
<dbReference type="AlphaFoldDB" id="A0A0B2QY91"/>
<dbReference type="PANTHER" id="PTHR31008:SF2">
    <property type="entry name" value="COP1-INTERACTING PROTEIN-LIKE PROTEIN"/>
    <property type="match status" value="1"/>
</dbReference>
<dbReference type="PANTHER" id="PTHR31008">
    <property type="entry name" value="COP1-INTERACTING PROTEIN-RELATED"/>
    <property type="match status" value="1"/>
</dbReference>